<evidence type="ECO:0000313" key="3">
    <source>
        <dbReference type="Proteomes" id="UP001652700"/>
    </source>
</evidence>
<proteinExistence type="predicted"/>
<reference evidence="2" key="1">
    <citation type="submission" date="2025-05" db="UniProtKB">
        <authorList>
            <consortium name="EnsemblMetazoa"/>
        </authorList>
    </citation>
    <scope>IDENTIFICATION</scope>
</reference>
<name>A0ABM5JR14_DIAVI</name>
<protein>
    <submittedName>
        <fullName evidence="2">Uncharacterized protein</fullName>
    </submittedName>
</protein>
<evidence type="ECO:0000256" key="1">
    <source>
        <dbReference type="SAM" id="MobiDB-lite"/>
    </source>
</evidence>
<feature type="region of interest" description="Disordered" evidence="1">
    <location>
        <begin position="673"/>
        <end position="705"/>
    </location>
</feature>
<sequence>MSAGSSGVHRDVTRLSLFELLLDNSLLSRATTVASRKKMLDYVNHRIPDIPEEVILNKISWFSNNLLVRWKASGKNKKNFLKQNEDWLNHSIHNTVEPHPSEFVCTTKRKLRPMKGFDTLSTRSKRRRTKKLVLNHSVEELNFASRTSFIKSGKRNLAYVIKKATFSSPRSLRRLKNVRGSKSPVKKYTAEETLALIVDAKLTKSQYLKLKKSAKNNNCDLYPSYDDVLKAKKECYPEGINVTETKGEIKLQCLLDHIVRRLAVVQEEVFSQVISEKGITVFHMTYKWGFDGSSNHSMYKQKFQESCDLVDSDLLLTSIVPLKLTTQQFESEEIVWLNPRSSSTRFCVPIKFEFIKETHDIIMRENNYVEEQIASLLPTIVNVREEIVTVQHTLLKTMLDGKVANALAENPSTQSCYICKTKPKDMNNLRAVLKKPCNFSTFQYGLSTLHAHIRFFECILHIAYRLDIKTWQVRGVQNKAICEAKKKEIISKFRQETGLLIDTIKQGSGNTNDGNTARKFFKDPEKSAQITNVDETLIRRFATILQAISCGYQLNSENFREYTLKTAEHFVKLYEWYKMPASVHKILIHGTDVIDTLLLPIGQLSEEALEARHKECRYYRQHNTRKIGRKENIEDLLHALLLSSDMVISHLRPLPKRKVNHLSKEVLGLLRAPEISPQTPSMSVEEEDSDTSCSSSPESDNDVFE</sequence>
<dbReference type="Proteomes" id="UP001652700">
    <property type="component" value="Unplaced"/>
</dbReference>
<dbReference type="EnsemblMetazoa" id="XM_050644424.1">
    <property type="protein sequence ID" value="XP_050500381.1"/>
    <property type="gene ID" value="LOC126880521"/>
</dbReference>
<accession>A0ABM5JR14</accession>
<dbReference type="GeneID" id="126880521"/>
<keyword evidence="3" id="KW-1185">Reference proteome</keyword>
<evidence type="ECO:0000313" key="2">
    <source>
        <dbReference type="EnsemblMetazoa" id="XP_050500381.1"/>
    </source>
</evidence>
<dbReference type="RefSeq" id="XP_050500381.1">
    <property type="nucleotide sequence ID" value="XM_050644424.1"/>
</dbReference>
<organism evidence="2 3">
    <name type="scientific">Diabrotica virgifera virgifera</name>
    <name type="common">western corn rootworm</name>
    <dbReference type="NCBI Taxonomy" id="50390"/>
    <lineage>
        <taxon>Eukaryota</taxon>
        <taxon>Metazoa</taxon>
        <taxon>Ecdysozoa</taxon>
        <taxon>Arthropoda</taxon>
        <taxon>Hexapoda</taxon>
        <taxon>Insecta</taxon>
        <taxon>Pterygota</taxon>
        <taxon>Neoptera</taxon>
        <taxon>Endopterygota</taxon>
        <taxon>Coleoptera</taxon>
        <taxon>Polyphaga</taxon>
        <taxon>Cucujiformia</taxon>
        <taxon>Chrysomeloidea</taxon>
        <taxon>Chrysomelidae</taxon>
        <taxon>Galerucinae</taxon>
        <taxon>Diabroticina</taxon>
        <taxon>Diabroticites</taxon>
        <taxon>Diabrotica</taxon>
    </lineage>
</organism>